<dbReference type="Gene3D" id="3.90.180.10">
    <property type="entry name" value="Medium-chain alcohol dehydrogenases, catalytic domain"/>
    <property type="match status" value="1"/>
</dbReference>
<evidence type="ECO:0000313" key="2">
    <source>
        <dbReference type="EMBL" id="MFB9781261.1"/>
    </source>
</evidence>
<accession>A0ABV5XGX3</accession>
<name>A0ABV5XGX3_9NOCA</name>
<organism evidence="2 3">
    <name type="scientific">Rhodococcus baikonurensis</name>
    <dbReference type="NCBI Taxonomy" id="172041"/>
    <lineage>
        <taxon>Bacteria</taxon>
        <taxon>Bacillati</taxon>
        <taxon>Actinomycetota</taxon>
        <taxon>Actinomycetes</taxon>
        <taxon>Mycobacteriales</taxon>
        <taxon>Nocardiaceae</taxon>
        <taxon>Rhodococcus</taxon>
        <taxon>Rhodococcus erythropolis group</taxon>
    </lineage>
</organism>
<dbReference type="EMBL" id="JBHMAS010000039">
    <property type="protein sequence ID" value="MFB9781261.1"/>
    <property type="molecule type" value="Genomic_DNA"/>
</dbReference>
<dbReference type="CDD" id="cd08241">
    <property type="entry name" value="QOR1"/>
    <property type="match status" value="1"/>
</dbReference>
<dbReference type="SUPFAM" id="SSF51735">
    <property type="entry name" value="NAD(P)-binding Rossmann-fold domains"/>
    <property type="match status" value="1"/>
</dbReference>
<keyword evidence="2" id="KW-0560">Oxidoreductase</keyword>
<dbReference type="InterPro" id="IPR020843">
    <property type="entry name" value="ER"/>
</dbReference>
<dbReference type="Pfam" id="PF08240">
    <property type="entry name" value="ADH_N"/>
    <property type="match status" value="1"/>
</dbReference>
<dbReference type="Pfam" id="PF00107">
    <property type="entry name" value="ADH_zinc_N"/>
    <property type="match status" value="1"/>
</dbReference>
<dbReference type="InterPro" id="IPR011032">
    <property type="entry name" value="GroES-like_sf"/>
</dbReference>
<protein>
    <submittedName>
        <fullName evidence="2">NADPH:quinone oxidoreductase family protein</fullName>
        <ecNumber evidence="2">1.-.-.-</ecNumber>
    </submittedName>
</protein>
<reference evidence="2 3" key="1">
    <citation type="submission" date="2024-09" db="EMBL/GenBank/DDBJ databases">
        <authorList>
            <person name="Sun Q."/>
            <person name="Mori K."/>
        </authorList>
    </citation>
    <scope>NUCLEOTIDE SEQUENCE [LARGE SCALE GENOMIC DNA]</scope>
    <source>
        <strain evidence="2 3">JCM 11411</strain>
    </source>
</reference>
<dbReference type="InterPro" id="IPR013154">
    <property type="entry name" value="ADH-like_N"/>
</dbReference>
<dbReference type="InterPro" id="IPR013149">
    <property type="entry name" value="ADH-like_C"/>
</dbReference>
<dbReference type="Proteomes" id="UP001589587">
    <property type="component" value="Unassembled WGS sequence"/>
</dbReference>
<dbReference type="EC" id="1.-.-.-" evidence="2"/>
<dbReference type="SMART" id="SM00829">
    <property type="entry name" value="PKS_ER"/>
    <property type="match status" value="1"/>
</dbReference>
<sequence>MRAARCESHGKPDAIVIRELPGPVAGTGEVVVGIEAASVNYPDVLIAADRYQLSVPTPFTAGSEFAGRVLSVGPEVVDLSPGDAVMGTSLSGAFAERITVSRSALSPVPAGLDMVHAAAFNVTYRTAYHALTTFGGVASGDWVVILGAAGGVGSAAIDIATRLGGKVIAAVSTPERAEACRSLGAVETIAYDGEDLKQRIKEITGVGADVVIDPVGGSYSEQALRAIAWGGRFVSVGFAQGDIPRIPLNLVLLKGAIVRGFEIRTLASHLPDAVEKGRREIERLVAQGMRPFVSEVYALDEAPLAMTRVAERRTTGKVVIDLSAH</sequence>
<evidence type="ECO:0000313" key="3">
    <source>
        <dbReference type="Proteomes" id="UP001589587"/>
    </source>
</evidence>
<gene>
    <name evidence="2" type="ORF">ACFFQ6_16320</name>
</gene>
<evidence type="ECO:0000259" key="1">
    <source>
        <dbReference type="SMART" id="SM00829"/>
    </source>
</evidence>
<dbReference type="InterPro" id="IPR036291">
    <property type="entry name" value="NAD(P)-bd_dom_sf"/>
</dbReference>
<dbReference type="PANTHER" id="PTHR43677">
    <property type="entry name" value="SHORT-CHAIN DEHYDROGENASE/REDUCTASE"/>
    <property type="match status" value="1"/>
</dbReference>
<dbReference type="GO" id="GO:0016491">
    <property type="term" value="F:oxidoreductase activity"/>
    <property type="evidence" value="ECO:0007669"/>
    <property type="project" value="UniProtKB-KW"/>
</dbReference>
<proteinExistence type="predicted"/>
<feature type="domain" description="Enoyl reductase (ER)" evidence="1">
    <location>
        <begin position="10"/>
        <end position="320"/>
    </location>
</feature>
<dbReference type="InterPro" id="IPR051397">
    <property type="entry name" value="Zn-ADH-like_protein"/>
</dbReference>
<dbReference type="SUPFAM" id="SSF50129">
    <property type="entry name" value="GroES-like"/>
    <property type="match status" value="1"/>
</dbReference>
<dbReference type="RefSeq" id="WP_350491488.1">
    <property type="nucleotide sequence ID" value="NZ_JBHMAS010000039.1"/>
</dbReference>
<comment type="caution">
    <text evidence="2">The sequence shown here is derived from an EMBL/GenBank/DDBJ whole genome shotgun (WGS) entry which is preliminary data.</text>
</comment>
<dbReference type="Gene3D" id="3.40.50.720">
    <property type="entry name" value="NAD(P)-binding Rossmann-like Domain"/>
    <property type="match status" value="1"/>
</dbReference>
<keyword evidence="3" id="KW-1185">Reference proteome</keyword>
<dbReference type="PANTHER" id="PTHR43677:SF4">
    <property type="entry name" value="QUINONE OXIDOREDUCTASE-LIKE PROTEIN 2"/>
    <property type="match status" value="1"/>
</dbReference>